<sequence>MSYGRGNPYHGQGNIPTSQGGVTGPEGIEDYYGSIPSQWDPEGASPFSAIPQPYCSEPFPPPGTVLTPISLPDSTFAHASPNSVASHHSQDYPYNVGVPVTGLGISTAFHPQFSQAVAPTPIMDYQPLIEQNLNIAPEPSPAVPARRTRRSSRQAAPVRETPVRILPDPEGLERLERERRQSEAHSQPPPRPGGRGRRDPQIEEEDAFVWRMREEEHQSWRVVTQSFHRRFNKPVSEPTLQMRLKRLRERLARWDENDIQILIRARDHFEKEKFKLISQLMQELGASVPYTAEQCEAQLRALDKQNREKQQEETKLSSQSRTSDSRHSRKRRRPDTPPAGK</sequence>
<feature type="compositionally biased region" description="Basic and acidic residues" evidence="1">
    <location>
        <begin position="171"/>
        <end position="183"/>
    </location>
</feature>
<dbReference type="EMBL" id="MVGC01000321">
    <property type="protein sequence ID" value="RJE20291.1"/>
    <property type="molecule type" value="Genomic_DNA"/>
</dbReference>
<dbReference type="AlphaFoldDB" id="A0A3A2ZTG9"/>
<feature type="region of interest" description="Disordered" evidence="1">
    <location>
        <begin position="299"/>
        <end position="341"/>
    </location>
</feature>
<gene>
    <name evidence="2" type="ORF">PHISCL_07376</name>
</gene>
<feature type="region of interest" description="Disordered" evidence="1">
    <location>
        <begin position="1"/>
        <end position="67"/>
    </location>
</feature>
<feature type="compositionally biased region" description="Basic and acidic residues" evidence="1">
    <location>
        <begin position="301"/>
        <end position="315"/>
    </location>
</feature>
<feature type="region of interest" description="Disordered" evidence="1">
    <location>
        <begin position="135"/>
        <end position="201"/>
    </location>
</feature>
<proteinExistence type="predicted"/>
<accession>A0A3A2ZTG9</accession>
<keyword evidence="3" id="KW-1185">Reference proteome</keyword>
<dbReference type="Proteomes" id="UP000266188">
    <property type="component" value="Unassembled WGS sequence"/>
</dbReference>
<evidence type="ECO:0000313" key="2">
    <source>
        <dbReference type="EMBL" id="RJE20291.1"/>
    </source>
</evidence>
<evidence type="ECO:0000313" key="3">
    <source>
        <dbReference type="Proteomes" id="UP000266188"/>
    </source>
</evidence>
<comment type="caution">
    <text evidence="2">The sequence shown here is derived from an EMBL/GenBank/DDBJ whole genome shotgun (WGS) entry which is preliminary data.</text>
</comment>
<evidence type="ECO:0000256" key="1">
    <source>
        <dbReference type="SAM" id="MobiDB-lite"/>
    </source>
</evidence>
<protein>
    <submittedName>
        <fullName evidence="2">Uncharacterized protein</fullName>
    </submittedName>
</protein>
<reference evidence="3" key="1">
    <citation type="submission" date="2017-02" db="EMBL/GenBank/DDBJ databases">
        <authorList>
            <person name="Tafer H."/>
            <person name="Lopandic K."/>
        </authorList>
    </citation>
    <scope>NUCLEOTIDE SEQUENCE [LARGE SCALE GENOMIC DNA]</scope>
    <source>
        <strain evidence="3">CBS 366.77</strain>
    </source>
</reference>
<name>A0A3A2ZTG9_9EURO</name>
<organism evidence="2 3">
    <name type="scientific">Aspergillus sclerotialis</name>
    <dbReference type="NCBI Taxonomy" id="2070753"/>
    <lineage>
        <taxon>Eukaryota</taxon>
        <taxon>Fungi</taxon>
        <taxon>Dikarya</taxon>
        <taxon>Ascomycota</taxon>
        <taxon>Pezizomycotina</taxon>
        <taxon>Eurotiomycetes</taxon>
        <taxon>Eurotiomycetidae</taxon>
        <taxon>Eurotiales</taxon>
        <taxon>Aspergillaceae</taxon>
        <taxon>Aspergillus</taxon>
        <taxon>Aspergillus subgen. Polypaecilum</taxon>
    </lineage>
</organism>
<dbReference type="OrthoDB" id="5421421at2759"/>